<proteinExistence type="predicted"/>
<dbReference type="AlphaFoldDB" id="T2GCF1"/>
<evidence type="ECO:0000313" key="3">
    <source>
        <dbReference type="Proteomes" id="UP000016587"/>
    </source>
</evidence>
<dbReference type="EMBL" id="CP006585">
    <property type="protein sequence ID" value="AGW14255.1"/>
    <property type="molecule type" value="Genomic_DNA"/>
</dbReference>
<reference evidence="2 3" key="1">
    <citation type="journal article" date="2013" name="J. Bacteriol.">
        <title>Roles of HynAB and Ech, the only two hydrogenases found in the model sulfate reducer Desulfovibrio gigas.</title>
        <authorList>
            <person name="Morais-Silva F.O."/>
            <person name="Santos C.I."/>
            <person name="Rodrigues R."/>
            <person name="Pereira I.A."/>
            <person name="Rodrigues-Pousada C."/>
        </authorList>
    </citation>
    <scope>NUCLEOTIDE SEQUENCE [LARGE SCALE GENOMIC DNA]</scope>
    <source>
        <strain evidence="3">ATCC 19364 / DSM 1382 / NCIMB 9332 / VKM B-1759</strain>
    </source>
</reference>
<dbReference type="eggNOG" id="ENOG5034B2Q">
    <property type="taxonomic scope" value="Bacteria"/>
</dbReference>
<dbReference type="GO" id="GO:0046872">
    <property type="term" value="F:metal ion binding"/>
    <property type="evidence" value="ECO:0007669"/>
    <property type="project" value="InterPro"/>
</dbReference>
<name>T2GCF1_MEGG1</name>
<dbReference type="OrthoDB" id="5455089at2"/>
<dbReference type="GO" id="GO:0051287">
    <property type="term" value="F:NAD binding"/>
    <property type="evidence" value="ECO:0007669"/>
    <property type="project" value="InterPro"/>
</dbReference>
<dbReference type="STRING" id="1121448.DGI_2519"/>
<keyword evidence="3" id="KW-1185">Reference proteome</keyword>
<accession>T2GCF1</accession>
<dbReference type="InterPro" id="IPR012131">
    <property type="entry name" value="Hstdl_DH"/>
</dbReference>
<evidence type="ECO:0000313" key="2">
    <source>
        <dbReference type="EMBL" id="AGW14255.1"/>
    </source>
</evidence>
<keyword evidence="1" id="KW-0560">Oxidoreductase</keyword>
<dbReference type="Pfam" id="PF00815">
    <property type="entry name" value="Histidinol_dh"/>
    <property type="match status" value="1"/>
</dbReference>
<protein>
    <submittedName>
        <fullName evidence="2">Uncharacterized protein</fullName>
    </submittedName>
</protein>
<reference evidence="3" key="2">
    <citation type="submission" date="2013-07" db="EMBL/GenBank/DDBJ databases">
        <authorList>
            <person name="Morais-Silva F.O."/>
            <person name="Rezende A.M."/>
            <person name="Pimentel C."/>
            <person name="Resende D.M."/>
            <person name="Santos C.I."/>
            <person name="Clemente C."/>
            <person name="de Oliveira L.M."/>
            <person name="da Silva S.M."/>
            <person name="Costa D.A."/>
            <person name="Varela-Raposo A."/>
            <person name="Horacio E.C.A."/>
            <person name="Matos M."/>
            <person name="Flores O."/>
            <person name="Ruiz J.C."/>
            <person name="Rodrigues-Pousada C."/>
        </authorList>
    </citation>
    <scope>NUCLEOTIDE SEQUENCE [LARGE SCALE GENOMIC DNA]</scope>
    <source>
        <strain evidence="3">ATCC 19364 / DSM 1382 / NCIMB 9332 / VKM B-1759</strain>
    </source>
</reference>
<dbReference type="GO" id="GO:0016616">
    <property type="term" value="F:oxidoreductase activity, acting on the CH-OH group of donors, NAD or NADP as acceptor"/>
    <property type="evidence" value="ECO:0007669"/>
    <property type="project" value="InterPro"/>
</dbReference>
<dbReference type="Proteomes" id="UP000016587">
    <property type="component" value="Chromosome"/>
</dbReference>
<gene>
    <name evidence="2" type="ORF">DGI_2519</name>
</gene>
<sequence length="291" mass="31952">MLESVMLPDWMQERLVSDEAFADAYHETVPHRRALLKSTIARLHALLGERRVSNRSTASALETGMRSIVWELRLDTLVVTLPPGFSSPSRLLAAIVPAQLAGVREILVVCLRPDAEPDAPAAESAISPAVLAALELAGVETCLDLDMQEFRNLPAILEEAGQWGAFITLETGCTFIADFLTINADALEVHCWFDDPDTFSLDDLRWLFGDDAALYCWGNPPASLPDGVHRGPDDFDAFQEVDKFLALAPEERIKEISTSAHLACSKEALGLWLWPGLTPDAFFAARRIVIG</sequence>
<organism evidence="2 3">
    <name type="scientific">Megalodesulfovibrio gigas (strain ATCC 19364 / DSM 1382 / NCIMB 9332 / VKM B-1759)</name>
    <name type="common">Desulfovibrio gigas</name>
    <dbReference type="NCBI Taxonomy" id="1121448"/>
    <lineage>
        <taxon>Bacteria</taxon>
        <taxon>Pseudomonadati</taxon>
        <taxon>Thermodesulfobacteriota</taxon>
        <taxon>Desulfovibrionia</taxon>
        <taxon>Desulfovibrionales</taxon>
        <taxon>Desulfovibrionaceae</taxon>
        <taxon>Megalodesulfovibrio</taxon>
    </lineage>
</organism>
<dbReference type="Gene3D" id="3.40.50.1980">
    <property type="entry name" value="Nitrogenase molybdenum iron protein domain"/>
    <property type="match status" value="1"/>
</dbReference>
<dbReference type="KEGG" id="dgg:DGI_2519"/>
<dbReference type="RefSeq" id="WP_021761255.1">
    <property type="nucleotide sequence ID" value="NC_022444.1"/>
</dbReference>
<evidence type="ECO:0000256" key="1">
    <source>
        <dbReference type="ARBA" id="ARBA00023002"/>
    </source>
</evidence>
<dbReference type="HOGENOM" id="CLU_081799_0_0_7"/>
<dbReference type="PATRIC" id="fig|1121448.10.peg.2470"/>